<dbReference type="Proteomes" id="UP000504618">
    <property type="component" value="Unplaced"/>
</dbReference>
<feature type="domain" description="RNase H type-1" evidence="1">
    <location>
        <begin position="1"/>
        <end position="127"/>
    </location>
</feature>
<dbReference type="GO" id="GO:0003676">
    <property type="term" value="F:nucleic acid binding"/>
    <property type="evidence" value="ECO:0007669"/>
    <property type="project" value="InterPro"/>
</dbReference>
<protein>
    <submittedName>
        <fullName evidence="3">Uncharacterized protein LOC112468000</fullName>
    </submittedName>
</protein>
<evidence type="ECO:0000313" key="2">
    <source>
        <dbReference type="Proteomes" id="UP000504618"/>
    </source>
</evidence>
<dbReference type="InterPro" id="IPR012337">
    <property type="entry name" value="RNaseH-like_sf"/>
</dbReference>
<dbReference type="RefSeq" id="XP_024892757.1">
    <property type="nucleotide sequence ID" value="XM_025036989.1"/>
</dbReference>
<dbReference type="Gene3D" id="3.30.420.10">
    <property type="entry name" value="Ribonuclease H-like superfamily/Ribonuclease H"/>
    <property type="match status" value="1"/>
</dbReference>
<dbReference type="PROSITE" id="PS50879">
    <property type="entry name" value="RNASE_H_1"/>
    <property type="match status" value="1"/>
</dbReference>
<dbReference type="GeneID" id="112468000"/>
<dbReference type="GO" id="GO:0004523">
    <property type="term" value="F:RNA-DNA hybrid ribonuclease activity"/>
    <property type="evidence" value="ECO:0007669"/>
    <property type="project" value="InterPro"/>
</dbReference>
<feature type="non-terminal residue" evidence="3">
    <location>
        <position position="279"/>
    </location>
</feature>
<gene>
    <name evidence="3" type="primary">LOC112468000</name>
</gene>
<dbReference type="CDD" id="cd09276">
    <property type="entry name" value="Rnase_HI_RT_non_LTR"/>
    <property type="match status" value="1"/>
</dbReference>
<sequence length="279" mass="32412">MSNATGSGIVFEERNEAFYVSLPSHSSSFTAEAFAVKAALEKVEYEKAQGKNIGNSILILSDCQSVLKAIKNNRLDVYKNRYILDIRRRHFKLKREYGLTIVFGWIPAHCGYVGNEAADLMARIGAQGEADESIEVPILDYRSLFKQESWQRTQEVIVRESGYKGKVYFNYFYDKNKKKPWFQKIKADRYFYSFVNRIQANHYNLGESLARKGFIDSSECECGHEKEDINHVIWQCSIYDRQRERMGEELVKRGIAGTEAIEVIIQREDWFKLGVIYNF</sequence>
<keyword evidence="2" id="KW-1185">Reference proteome</keyword>
<organism evidence="2 3">
    <name type="scientific">Temnothorax curvispinosus</name>
    <dbReference type="NCBI Taxonomy" id="300111"/>
    <lineage>
        <taxon>Eukaryota</taxon>
        <taxon>Metazoa</taxon>
        <taxon>Ecdysozoa</taxon>
        <taxon>Arthropoda</taxon>
        <taxon>Hexapoda</taxon>
        <taxon>Insecta</taxon>
        <taxon>Pterygota</taxon>
        <taxon>Neoptera</taxon>
        <taxon>Endopterygota</taxon>
        <taxon>Hymenoptera</taxon>
        <taxon>Apocrita</taxon>
        <taxon>Aculeata</taxon>
        <taxon>Formicoidea</taxon>
        <taxon>Formicidae</taxon>
        <taxon>Myrmicinae</taxon>
        <taxon>Temnothorax</taxon>
    </lineage>
</organism>
<accession>A0A6J1RD93</accession>
<dbReference type="Pfam" id="PF00075">
    <property type="entry name" value="RNase_H"/>
    <property type="match status" value="1"/>
</dbReference>
<dbReference type="InterPro" id="IPR002156">
    <property type="entry name" value="RNaseH_domain"/>
</dbReference>
<dbReference type="AlphaFoldDB" id="A0A6J1RD93"/>
<dbReference type="SUPFAM" id="SSF53098">
    <property type="entry name" value="Ribonuclease H-like"/>
    <property type="match status" value="1"/>
</dbReference>
<name>A0A6J1RD93_9HYME</name>
<dbReference type="InterPro" id="IPR036397">
    <property type="entry name" value="RNaseH_sf"/>
</dbReference>
<proteinExistence type="predicted"/>
<dbReference type="OrthoDB" id="417270at2759"/>
<reference evidence="3" key="1">
    <citation type="submission" date="2025-08" db="UniProtKB">
        <authorList>
            <consortium name="RefSeq"/>
        </authorList>
    </citation>
    <scope>IDENTIFICATION</scope>
    <source>
        <tissue evidence="3">Whole body</tissue>
    </source>
</reference>
<evidence type="ECO:0000259" key="1">
    <source>
        <dbReference type="PROSITE" id="PS50879"/>
    </source>
</evidence>
<evidence type="ECO:0000313" key="3">
    <source>
        <dbReference type="RefSeq" id="XP_024892757.1"/>
    </source>
</evidence>